<dbReference type="Pfam" id="PF17034">
    <property type="entry name" value="zinc_ribbon_16"/>
    <property type="match status" value="1"/>
</dbReference>
<evidence type="ECO:0000256" key="3">
    <source>
        <dbReference type="ARBA" id="ARBA00022737"/>
    </source>
</evidence>
<dbReference type="AlphaFoldDB" id="A0A2T3AEU2"/>
<dbReference type="PANTHER" id="PTHR16453">
    <property type="entry name" value="WD40 DOMAIN-CONTAINING PROTEIN MIO FAMILY MEMBER"/>
    <property type="match status" value="1"/>
</dbReference>
<evidence type="ECO:0000256" key="1">
    <source>
        <dbReference type="ARBA" id="ARBA00009713"/>
    </source>
</evidence>
<feature type="domain" description="MIOS-like alpha-solenoid" evidence="6">
    <location>
        <begin position="564"/>
        <end position="805"/>
    </location>
</feature>
<evidence type="ECO:0000256" key="4">
    <source>
        <dbReference type="SAM" id="MobiDB-lite"/>
    </source>
</evidence>
<evidence type="ECO:0000313" key="7">
    <source>
        <dbReference type="EMBL" id="PSR94256.1"/>
    </source>
</evidence>
<feature type="compositionally biased region" description="Low complexity" evidence="4">
    <location>
        <begin position="965"/>
        <end position="982"/>
    </location>
</feature>
<protein>
    <submittedName>
        <fullName evidence="7">Uncharacterized protein</fullName>
    </submittedName>
</protein>
<name>A0A2T3AEU2_9PEZI</name>
<evidence type="ECO:0000259" key="6">
    <source>
        <dbReference type="Pfam" id="PF21719"/>
    </source>
</evidence>
<dbReference type="InParanoid" id="A0A2T3AEU2"/>
<dbReference type="InterPro" id="IPR013083">
    <property type="entry name" value="Znf_RING/FYVE/PHD"/>
</dbReference>
<feature type="domain" description="GATOR2 complex protein MIO zinc-ribbon like" evidence="5">
    <location>
        <begin position="1060"/>
        <end position="1097"/>
    </location>
</feature>
<accession>A0A2T3AEU2</accession>
<dbReference type="FunCoup" id="A0A2T3AEU2">
    <property type="interactions" value="700"/>
</dbReference>
<dbReference type="Pfam" id="PF21719">
    <property type="entry name" value="MIOS_a-sol"/>
    <property type="match status" value="1"/>
</dbReference>
<dbReference type="GO" id="GO:1904263">
    <property type="term" value="P:positive regulation of TORC1 signaling"/>
    <property type="evidence" value="ECO:0007669"/>
    <property type="project" value="TreeGrafter"/>
</dbReference>
<dbReference type="Proteomes" id="UP000241462">
    <property type="component" value="Unassembled WGS sequence"/>
</dbReference>
<dbReference type="InterPro" id="IPR037593">
    <property type="entry name" value="MIOS/Sea4"/>
</dbReference>
<comment type="similarity">
    <text evidence="1">Belongs to the WD repeat mio family.</text>
</comment>
<keyword evidence="8" id="KW-1185">Reference proteome</keyword>
<dbReference type="Gene3D" id="2.130.10.10">
    <property type="entry name" value="YVTN repeat-like/Quinoprotein amine dehydrogenase"/>
    <property type="match status" value="1"/>
</dbReference>
<keyword evidence="3" id="KW-0677">Repeat</keyword>
<dbReference type="EMBL" id="KZ678400">
    <property type="protein sequence ID" value="PSR94256.1"/>
    <property type="molecule type" value="Genomic_DNA"/>
</dbReference>
<organism evidence="7 8">
    <name type="scientific">Coniella lustricola</name>
    <dbReference type="NCBI Taxonomy" id="2025994"/>
    <lineage>
        <taxon>Eukaryota</taxon>
        <taxon>Fungi</taxon>
        <taxon>Dikarya</taxon>
        <taxon>Ascomycota</taxon>
        <taxon>Pezizomycotina</taxon>
        <taxon>Sordariomycetes</taxon>
        <taxon>Sordariomycetidae</taxon>
        <taxon>Diaporthales</taxon>
        <taxon>Schizoparmaceae</taxon>
        <taxon>Coniella</taxon>
    </lineage>
</organism>
<keyword evidence="2" id="KW-0853">WD repeat</keyword>
<dbReference type="STRING" id="2025994.A0A2T3AEU2"/>
<proteinExistence type="inferred from homology"/>
<dbReference type="PANTHER" id="PTHR16453:SF9">
    <property type="entry name" value="GATOR COMPLEX PROTEIN MIOS"/>
    <property type="match status" value="1"/>
</dbReference>
<feature type="region of interest" description="Disordered" evidence="4">
    <location>
        <begin position="940"/>
        <end position="990"/>
    </location>
</feature>
<evidence type="ECO:0000259" key="5">
    <source>
        <dbReference type="Pfam" id="PF17034"/>
    </source>
</evidence>
<dbReference type="InterPro" id="IPR015943">
    <property type="entry name" value="WD40/YVTN_repeat-like_dom_sf"/>
</dbReference>
<feature type="compositionally biased region" description="Low complexity" evidence="4">
    <location>
        <begin position="940"/>
        <end position="956"/>
    </location>
</feature>
<dbReference type="InterPro" id="IPR036322">
    <property type="entry name" value="WD40_repeat_dom_sf"/>
</dbReference>
<evidence type="ECO:0000256" key="2">
    <source>
        <dbReference type="ARBA" id="ARBA00022574"/>
    </source>
</evidence>
<dbReference type="FunFam" id="2.130.10.10:FF:001167">
    <property type="entry name" value="Uncharacterized protein"/>
    <property type="match status" value="1"/>
</dbReference>
<reference evidence="7 8" key="1">
    <citation type="journal article" date="2018" name="Mycol. Prog.">
        <title>Coniella lustricola, a new species from submerged detritus.</title>
        <authorList>
            <person name="Raudabaugh D.B."/>
            <person name="Iturriaga T."/>
            <person name="Carver A."/>
            <person name="Mondo S."/>
            <person name="Pangilinan J."/>
            <person name="Lipzen A."/>
            <person name="He G."/>
            <person name="Amirebrahimi M."/>
            <person name="Grigoriev I.V."/>
            <person name="Miller A.N."/>
        </authorList>
    </citation>
    <scope>NUCLEOTIDE SEQUENCE [LARGE SCALE GENOMIC DNA]</scope>
    <source>
        <strain evidence="7 8">B22-T-1</strain>
    </source>
</reference>
<dbReference type="SUPFAM" id="SSF50978">
    <property type="entry name" value="WD40 repeat-like"/>
    <property type="match status" value="1"/>
</dbReference>
<gene>
    <name evidence="7" type="ORF">BD289DRAFT_504234</name>
</gene>
<dbReference type="Gene3D" id="3.30.40.10">
    <property type="entry name" value="Zinc/RING finger domain, C3HC4 (zinc finger)"/>
    <property type="match status" value="1"/>
</dbReference>
<dbReference type="InterPro" id="IPR049092">
    <property type="entry name" value="MIOS_a-sol"/>
</dbReference>
<dbReference type="OrthoDB" id="341486at2759"/>
<dbReference type="GO" id="GO:0005737">
    <property type="term" value="C:cytoplasm"/>
    <property type="evidence" value="ECO:0007669"/>
    <property type="project" value="TreeGrafter"/>
</dbReference>
<evidence type="ECO:0000313" key="8">
    <source>
        <dbReference type="Proteomes" id="UP000241462"/>
    </source>
</evidence>
<sequence length="1106" mass="123482">MDRPEPGLLKWSPNASHDSFLHVNLQHRIVQLYRPTGYAQNGRFDYVKVSKHDEVPPLTTYDWSPSTQGLVAVGTSTGIVNLLRVDDNSNDYRELTPKVARTCLAVAFNTTGLLAVGLDRVRNDPCLHIWDVNRLSTIHDSGSGFPSAIQLAKDPWKRLEHNASISSIKFFEDNPNTLVVGMKGSGLRIHDLREGHDAVINFQTKCNNNLAIDYADQNYFASSALDLPGVMVWDRRALSRSVASRSYLEAIDMDPLPLGGALWLSSAMEFERDPQARSSRSSLIRKLGYCRDQRGLLAVLSRTGQLKVFSSQHVGKTQADVEVQSPQLLQVRRSYEMDNFYADTDRKNDRIVSFDWVTTPSPSPGPRLLVLRNSGAFEVLEVPSVTRMYPYKMTPWQAPYRDLSDGDFYHNIIKLEPQQARESLGPLILEKSLSNLPIFGLDRTDITAMADRIRDKVIIDDGLLEDEMAVDVPLPESFAMARSISDKLRILRGYIWELTNPDLAEKEDLALYGPMTLIRLQEGLPEELSNIASRALHDNLLRATTETAGFPRAAQLVLDHVMLARARESYLFDCRRNRTIVSDDHWLKGVWGWIEGAEESCIDGKMLAHPLDLGYLGVHAIWTEDLGGNPILRLAEGSGPPDSVTWTRCLNAICKRRNLPAYEGVETRKPFHRQLLLDICGWGATAPMDDFLSEGEADYTTAEGGASWYTRMTALALFRGDSQKAIRILKEGSKAHPKLLFVSLALQLISRSDRDKSAEQLDFDEVIAAKTDPYLRAISSFIATGDWATIAEQRSLPLRDRTFVAVRNLDDDQLTQWLATEVQEAIREGDIEGIVLTGITERMVDILATYVAKFNDVQTATLVMSYCAPRYIDDYRCTAWRNAYRAYLQRHKAFYQRAKFEVESTKLSKRDNRPTIKPPSRQIALRCVYCDAETSLLHTNSSSSSANITSHGSSTSIPGPFHPNAAAASATGGRSSHTTHSTPNYSEKMASPGITCPKCNRHLPRCVVCLEVVGVPRSDAPVIGGAGTAWSHAAGGGGHHSHATTDLDGATAMSNTLAMRFPTFCLKCEHVLHLDHARQWFARHNECPVPECRCRCNFRANPEINW</sequence>
<dbReference type="InterPro" id="IPR031488">
    <property type="entry name" value="Zn_ribbon_mio"/>
</dbReference>